<dbReference type="AlphaFoldDB" id="A0AA39XF51"/>
<protein>
    <submittedName>
        <fullName evidence="2">Uncharacterized protein</fullName>
    </submittedName>
</protein>
<accession>A0AA39XF51</accession>
<organism evidence="2 3">
    <name type="scientific">Immersiella caudata</name>
    <dbReference type="NCBI Taxonomy" id="314043"/>
    <lineage>
        <taxon>Eukaryota</taxon>
        <taxon>Fungi</taxon>
        <taxon>Dikarya</taxon>
        <taxon>Ascomycota</taxon>
        <taxon>Pezizomycotina</taxon>
        <taxon>Sordariomycetes</taxon>
        <taxon>Sordariomycetidae</taxon>
        <taxon>Sordariales</taxon>
        <taxon>Lasiosphaeriaceae</taxon>
        <taxon>Immersiella</taxon>
    </lineage>
</organism>
<name>A0AA39XF51_9PEZI</name>
<sequence length="229" mass="23274">MTESIPDSSASPRAVSPDPGGQLPRAANETCIDTAARQVPAVTRPQARTDIEAARAAGAAPEIVDDLVPSSPQSVTSVQSASDGSPGLQLTPPSDFGSGSANADLEVGLSVDGDAGSDEKATAFEGDDSLSLTGESLVVQLSVSDSTESSASFSPAALGGEAPPTETRRTFSIRCVAEYQARRCPRLEPGPQASAADQHALMNEIARLGGLLGAPGVGPDSEYPAWTEL</sequence>
<dbReference type="Proteomes" id="UP001175000">
    <property type="component" value="Unassembled WGS sequence"/>
</dbReference>
<feature type="compositionally biased region" description="Polar residues" evidence="1">
    <location>
        <begin position="1"/>
        <end position="11"/>
    </location>
</feature>
<evidence type="ECO:0000313" key="3">
    <source>
        <dbReference type="Proteomes" id="UP001175000"/>
    </source>
</evidence>
<dbReference type="EMBL" id="JAULSU010000001">
    <property type="protein sequence ID" value="KAK0632247.1"/>
    <property type="molecule type" value="Genomic_DNA"/>
</dbReference>
<proteinExistence type="predicted"/>
<feature type="compositionally biased region" description="Low complexity" evidence="1">
    <location>
        <begin position="68"/>
        <end position="82"/>
    </location>
</feature>
<keyword evidence="3" id="KW-1185">Reference proteome</keyword>
<reference evidence="2" key="1">
    <citation type="submission" date="2023-06" db="EMBL/GenBank/DDBJ databases">
        <title>Genome-scale phylogeny and comparative genomics of the fungal order Sordariales.</title>
        <authorList>
            <consortium name="Lawrence Berkeley National Laboratory"/>
            <person name="Hensen N."/>
            <person name="Bonometti L."/>
            <person name="Westerberg I."/>
            <person name="Brannstrom I.O."/>
            <person name="Guillou S."/>
            <person name="Cros-Aarteil S."/>
            <person name="Calhoun S."/>
            <person name="Haridas S."/>
            <person name="Kuo A."/>
            <person name="Mondo S."/>
            <person name="Pangilinan J."/>
            <person name="Riley R."/>
            <person name="Labutti K."/>
            <person name="Andreopoulos B."/>
            <person name="Lipzen A."/>
            <person name="Chen C."/>
            <person name="Yanf M."/>
            <person name="Daum C."/>
            <person name="Ng V."/>
            <person name="Clum A."/>
            <person name="Steindorff A."/>
            <person name="Ohm R."/>
            <person name="Martin F."/>
            <person name="Silar P."/>
            <person name="Natvig D."/>
            <person name="Lalanne C."/>
            <person name="Gautier V."/>
            <person name="Ament-Velasquez S.L."/>
            <person name="Kruys A."/>
            <person name="Hutchinson M.I."/>
            <person name="Powell A.J."/>
            <person name="Barry K."/>
            <person name="Miller A.N."/>
            <person name="Grigoriev I.V."/>
            <person name="Debuchy R."/>
            <person name="Gladieux P."/>
            <person name="Thoren M.H."/>
            <person name="Johannesson H."/>
        </authorList>
    </citation>
    <scope>NUCLEOTIDE SEQUENCE</scope>
    <source>
        <strain evidence="2">CBS 606.72</strain>
    </source>
</reference>
<evidence type="ECO:0000256" key="1">
    <source>
        <dbReference type="SAM" id="MobiDB-lite"/>
    </source>
</evidence>
<comment type="caution">
    <text evidence="2">The sequence shown here is derived from an EMBL/GenBank/DDBJ whole genome shotgun (WGS) entry which is preliminary data.</text>
</comment>
<evidence type="ECO:0000313" key="2">
    <source>
        <dbReference type="EMBL" id="KAK0632247.1"/>
    </source>
</evidence>
<feature type="region of interest" description="Disordered" evidence="1">
    <location>
        <begin position="1"/>
        <end position="129"/>
    </location>
</feature>
<gene>
    <name evidence="2" type="ORF">B0T14DRAFT_559959</name>
</gene>